<dbReference type="KEGG" id="yli:2911547"/>
<evidence type="ECO:0000313" key="1">
    <source>
        <dbReference type="EMBL" id="AOW05444.1"/>
    </source>
</evidence>
<evidence type="ECO:0008006" key="5">
    <source>
        <dbReference type="Google" id="ProtNLM"/>
    </source>
</evidence>
<dbReference type="GeneID" id="2911547"/>
<reference evidence="1 3" key="1">
    <citation type="journal article" date="2016" name="PLoS ONE">
        <title>Sequence Assembly of Yarrowia lipolytica Strain W29/CLIB89 Shows Transposable Element Diversity.</title>
        <authorList>
            <person name="Magnan C."/>
            <person name="Yu J."/>
            <person name="Chang I."/>
            <person name="Jahn E."/>
            <person name="Kanomata Y."/>
            <person name="Wu J."/>
            <person name="Zeller M."/>
            <person name="Oakes M."/>
            <person name="Baldi P."/>
            <person name="Sandmeyer S."/>
        </authorList>
    </citation>
    <scope>NUCLEOTIDE SEQUENCE [LARGE SCALE GENOMIC DNA]</scope>
    <source>
        <strain evidence="1">CLIB89</strain>
        <strain evidence="3">CLIB89(W29)</strain>
    </source>
</reference>
<dbReference type="EMBL" id="KZ858950">
    <property type="protein sequence ID" value="RDW28698.1"/>
    <property type="molecule type" value="Genomic_DNA"/>
</dbReference>
<dbReference type="Proteomes" id="UP000182444">
    <property type="component" value="Chromosome 1E"/>
</dbReference>
<evidence type="ECO:0000313" key="4">
    <source>
        <dbReference type="Proteomes" id="UP000256601"/>
    </source>
</evidence>
<organism evidence="1 3">
    <name type="scientific">Yarrowia lipolytica</name>
    <name type="common">Candida lipolytica</name>
    <dbReference type="NCBI Taxonomy" id="4952"/>
    <lineage>
        <taxon>Eukaryota</taxon>
        <taxon>Fungi</taxon>
        <taxon>Dikarya</taxon>
        <taxon>Ascomycota</taxon>
        <taxon>Saccharomycotina</taxon>
        <taxon>Dipodascomycetes</taxon>
        <taxon>Dipodascales</taxon>
        <taxon>Dipodascales incertae sedis</taxon>
        <taxon>Yarrowia</taxon>
    </lineage>
</organism>
<dbReference type="InterPro" id="IPR032675">
    <property type="entry name" value="LRR_dom_sf"/>
</dbReference>
<dbReference type="EMBL" id="CP017557">
    <property type="protein sequence ID" value="AOW05444.1"/>
    <property type="molecule type" value="Genomic_DNA"/>
</dbReference>
<dbReference type="Gene3D" id="3.80.10.10">
    <property type="entry name" value="Ribonuclease Inhibitor"/>
    <property type="match status" value="1"/>
</dbReference>
<sequence length="588" mass="65953">MVAIQATEKYSSMSCMDCPAFGYSHCPVEPQDIEDLCCKRDHAINFGKHYTARKVVPHKPLSITHGIITPPEEADNEPEYFKRHVFMSSTLDSLPFEIREQIAWDCSQRDAVRLCSTSTSLMHSTLPRLYSHIVFDNSPIHYCEELSAEGNGLLSKVTTIGGMRECLRSLKDPDKAHMVKKLEIRRVDIPDYDIISAARVFLPLMTRLERLVWTFTSSSNKVLHLLSNKAALKHLQVSTVDRLSPDFTNLQILETCEIDKIPSADRLSSLTLHMCKGLTPLDGLTMKNIRKLNISRIPGRADGFVAVEAIMLSRAIDTSQLTHLSLTLHDDGFLKQLSRSSFDNLDYLRLDVTEDTDTVSNAFRIQEESGGTRNDGCISGVATFLAHVNALSLDLIIHWNSSVTHHRQFWPMYCGEMAGALSNSQLRHLHLECKEDDRGTLMIPYVCLSYIVANLSPHLEGLGISYPLLDTDHSYNRSYSNYGNGETLQDLLKYLNVKYLDLLNCGPPPRACSLVGGGAVAIPGFEDGHHPDDYSRVIREILPAIPSTRYVGIGSHVFDVRDPSRLPIVRDGLREWFIDKLLGLENTS</sequence>
<proteinExistence type="predicted"/>
<accession>A0A1D8NII2</accession>
<evidence type="ECO:0000313" key="2">
    <source>
        <dbReference type="EMBL" id="RDW28698.1"/>
    </source>
</evidence>
<dbReference type="VEuPathDB" id="FungiDB:YALI1_E18212g"/>
<gene>
    <name evidence="2" type="ORF">B0I71DRAFT_126866</name>
    <name evidence="1" type="ORF">YALI1_E18212g</name>
</gene>
<reference evidence="2 4" key="2">
    <citation type="submission" date="2018-07" db="EMBL/GenBank/DDBJ databases">
        <title>Draft Genome Assemblies for Five Robust Yarrowia lipolytica Strains Exhibiting High Lipid Production and Pentose Sugar Utilization and Sugar Alcohol Secretion from Undetoxified Lignocellulosic Biomass Hydrolysates.</title>
        <authorList>
            <consortium name="DOE Joint Genome Institute"/>
            <person name="Walker C."/>
            <person name="Ryu S."/>
            <person name="Na H."/>
            <person name="Zane M."/>
            <person name="LaButti K."/>
            <person name="Lipzen A."/>
            <person name="Haridas S."/>
            <person name="Barry K."/>
            <person name="Grigoriev I.V."/>
            <person name="Quarterman J."/>
            <person name="Slininger P."/>
            <person name="Dien B."/>
            <person name="Trinh C.T."/>
        </authorList>
    </citation>
    <scope>NUCLEOTIDE SEQUENCE [LARGE SCALE GENOMIC DNA]</scope>
    <source>
        <strain evidence="2 4">YB392</strain>
    </source>
</reference>
<dbReference type="Proteomes" id="UP000256601">
    <property type="component" value="Unassembled WGS sequence"/>
</dbReference>
<evidence type="ECO:0000313" key="3">
    <source>
        <dbReference type="Proteomes" id="UP000182444"/>
    </source>
</evidence>
<name>A0A1D8NII2_YARLL</name>
<protein>
    <recommendedName>
        <fullName evidence="5">F-box domain-containing protein</fullName>
    </recommendedName>
</protein>
<dbReference type="VEuPathDB" id="FungiDB:YALI0_E15147g"/>
<dbReference type="AlphaFoldDB" id="A0A1D8NII2"/>